<keyword evidence="5" id="KW-1185">Reference proteome</keyword>
<dbReference type="STRING" id="1330330.IX53_06335"/>
<dbReference type="PATRIC" id="fig|1330330.3.peg.1281"/>
<dbReference type="GO" id="GO:0016301">
    <property type="term" value="F:kinase activity"/>
    <property type="evidence" value="ECO:0007669"/>
    <property type="project" value="UniProtKB-KW"/>
</dbReference>
<evidence type="ECO:0000313" key="4">
    <source>
        <dbReference type="EMBL" id="AKI97498.1"/>
    </source>
</evidence>
<feature type="domain" description="Carbohydrate kinase PfkB" evidence="3">
    <location>
        <begin position="200"/>
        <end position="286"/>
    </location>
</feature>
<keyword evidence="2 4" id="KW-0418">Kinase</keyword>
<evidence type="ECO:0000256" key="1">
    <source>
        <dbReference type="ARBA" id="ARBA00022679"/>
    </source>
</evidence>
<protein>
    <submittedName>
        <fullName evidence="4">Carbohydrate kinase</fullName>
    </submittedName>
</protein>
<name>A0A0G2ZFF3_9BACT</name>
<evidence type="ECO:0000256" key="2">
    <source>
        <dbReference type="ARBA" id="ARBA00022777"/>
    </source>
</evidence>
<dbReference type="SUPFAM" id="SSF53613">
    <property type="entry name" value="Ribokinase-like"/>
    <property type="match status" value="1"/>
</dbReference>
<gene>
    <name evidence="4" type="ORF">IX53_06335</name>
</gene>
<dbReference type="Gene3D" id="3.40.1190.20">
    <property type="match status" value="1"/>
</dbReference>
<dbReference type="RefSeq" id="WP_047754633.1">
    <property type="nucleotide sequence ID" value="NZ_CAJUHA010000003.1"/>
</dbReference>
<keyword evidence="1" id="KW-0808">Transferase</keyword>
<evidence type="ECO:0000313" key="5">
    <source>
        <dbReference type="Proteomes" id="UP000035159"/>
    </source>
</evidence>
<dbReference type="PROSITE" id="PS00584">
    <property type="entry name" value="PFKB_KINASES_2"/>
    <property type="match status" value="1"/>
</dbReference>
<dbReference type="Pfam" id="PF00294">
    <property type="entry name" value="PfkB"/>
    <property type="match status" value="2"/>
</dbReference>
<dbReference type="PANTHER" id="PTHR10584:SF166">
    <property type="entry name" value="RIBOKINASE"/>
    <property type="match status" value="1"/>
</dbReference>
<dbReference type="InterPro" id="IPR011611">
    <property type="entry name" value="PfkB_dom"/>
</dbReference>
<dbReference type="OrthoDB" id="9813569at2"/>
<dbReference type="InterPro" id="IPR002173">
    <property type="entry name" value="Carboh/pur_kinase_PfkB_CS"/>
</dbReference>
<accession>A0A0G2ZFF3</accession>
<dbReference type="AlphaFoldDB" id="A0A0G2ZFF3"/>
<organism evidence="4 5">
    <name type="scientific">Kosmotoga pacifica</name>
    <dbReference type="NCBI Taxonomy" id="1330330"/>
    <lineage>
        <taxon>Bacteria</taxon>
        <taxon>Thermotogati</taxon>
        <taxon>Thermotogota</taxon>
        <taxon>Thermotogae</taxon>
        <taxon>Kosmotogales</taxon>
        <taxon>Kosmotogaceae</taxon>
        <taxon>Kosmotoga</taxon>
    </lineage>
</organism>
<dbReference type="EMBL" id="CP011232">
    <property type="protein sequence ID" value="AKI97498.1"/>
    <property type="molecule type" value="Genomic_DNA"/>
</dbReference>
<proteinExistence type="predicted"/>
<evidence type="ECO:0000259" key="3">
    <source>
        <dbReference type="Pfam" id="PF00294"/>
    </source>
</evidence>
<feature type="domain" description="Carbohydrate kinase PfkB" evidence="3">
    <location>
        <begin position="7"/>
        <end position="118"/>
    </location>
</feature>
<dbReference type="InterPro" id="IPR029056">
    <property type="entry name" value="Ribokinase-like"/>
</dbReference>
<sequence>MKQKFDVVVVGAVGIDTNVYLKSDAVNFEVEANFTENIDYIGMAGGYSSRGFAKLGKKTAFIGYVGNDYKGRYIMDELRSDRIDITGVFFDPYGTKRSVNLIFKDGTRKTFYDGKGSMYVSPDLKLCRKILSKTRLAHFNIVNWSRYLLPIAKELGLVISVDIQDIVDINDEYRKDYIEAADVLFFSCVNFDSPVPFIEKFLQNNPDRVVVSGMGKKGCVLGTKAGIKFYPAVELDDPVVDTTGAGDSLAVGFLSSYFLDGYSLEDSILRGQIAARYCCSKKASSSELITKEKLDKYFSKFKT</sequence>
<reference evidence="4 5" key="1">
    <citation type="submission" date="2015-04" db="EMBL/GenBank/DDBJ databases">
        <title>Complete Genome Sequence of Kosmotoga pacifica SLHLJ1.</title>
        <authorList>
            <person name="Jiang L.J."/>
            <person name="Shao Z.Z."/>
            <person name="Jebbar M."/>
        </authorList>
    </citation>
    <scope>NUCLEOTIDE SEQUENCE [LARGE SCALE GENOMIC DNA]</scope>
    <source>
        <strain evidence="4 5">SLHLJ1</strain>
    </source>
</reference>
<dbReference type="Proteomes" id="UP000035159">
    <property type="component" value="Chromosome"/>
</dbReference>
<dbReference type="PANTHER" id="PTHR10584">
    <property type="entry name" value="SUGAR KINASE"/>
    <property type="match status" value="1"/>
</dbReference>
<dbReference type="KEGG" id="kpf:IX53_06335"/>